<dbReference type="Proteomes" id="UP001501455">
    <property type="component" value="Unassembled WGS sequence"/>
</dbReference>
<evidence type="ECO:0000313" key="2">
    <source>
        <dbReference type="EMBL" id="GAA3498547.1"/>
    </source>
</evidence>
<dbReference type="EMBL" id="BAAAXF010000037">
    <property type="protein sequence ID" value="GAA3498547.1"/>
    <property type="molecule type" value="Genomic_DNA"/>
</dbReference>
<reference evidence="3" key="1">
    <citation type="journal article" date="2019" name="Int. J. Syst. Evol. Microbiol.">
        <title>The Global Catalogue of Microorganisms (GCM) 10K type strain sequencing project: providing services to taxonomists for standard genome sequencing and annotation.</title>
        <authorList>
            <consortium name="The Broad Institute Genomics Platform"/>
            <consortium name="The Broad Institute Genome Sequencing Center for Infectious Disease"/>
            <person name="Wu L."/>
            <person name="Ma J."/>
        </authorList>
    </citation>
    <scope>NUCLEOTIDE SEQUENCE [LARGE SCALE GENOMIC DNA]</scope>
    <source>
        <strain evidence="3">JCM 4816</strain>
    </source>
</reference>
<protein>
    <submittedName>
        <fullName evidence="2">Uncharacterized protein</fullName>
    </submittedName>
</protein>
<sequence length="107" mass="11740">MDRVGEQPHKPPSRIEMGPQVRRSTCQLGKLRSLVAGLGADSGEWQGPASPGSAAFTVIPRCSPFVLVRVWCSPQHQPSAPTQCSERRPWSLGWLTRVAYDVRDTAT</sequence>
<accession>A0ABP6TTD3</accession>
<keyword evidence="3" id="KW-1185">Reference proteome</keyword>
<evidence type="ECO:0000256" key="1">
    <source>
        <dbReference type="SAM" id="MobiDB-lite"/>
    </source>
</evidence>
<proteinExistence type="predicted"/>
<feature type="region of interest" description="Disordered" evidence="1">
    <location>
        <begin position="1"/>
        <end position="21"/>
    </location>
</feature>
<evidence type="ECO:0000313" key="3">
    <source>
        <dbReference type="Proteomes" id="UP001501455"/>
    </source>
</evidence>
<comment type="caution">
    <text evidence="2">The sequence shown here is derived from an EMBL/GenBank/DDBJ whole genome shotgun (WGS) entry which is preliminary data.</text>
</comment>
<gene>
    <name evidence="2" type="ORF">GCM10019016_056500</name>
</gene>
<organism evidence="2 3">
    <name type="scientific">Streptomyces prasinosporus</name>
    <dbReference type="NCBI Taxonomy" id="68256"/>
    <lineage>
        <taxon>Bacteria</taxon>
        <taxon>Bacillati</taxon>
        <taxon>Actinomycetota</taxon>
        <taxon>Actinomycetes</taxon>
        <taxon>Kitasatosporales</taxon>
        <taxon>Streptomycetaceae</taxon>
        <taxon>Streptomyces</taxon>
        <taxon>Streptomyces albogriseolus group</taxon>
    </lineage>
</organism>
<name>A0ABP6TTD3_9ACTN</name>